<dbReference type="Proteomes" id="UP001501410">
    <property type="component" value="Unassembled WGS sequence"/>
</dbReference>
<dbReference type="Gene3D" id="3.40.30.10">
    <property type="entry name" value="Glutaredoxin"/>
    <property type="match status" value="1"/>
</dbReference>
<sequence>MKKILLSILLISSATLHSCGESGKTSLTAKEFADKIEHSDNKVILDVRTPEEFAGGHLNAAQNIEWNSADFAGKVEGMDKSKEIYVYCLSGGRSAEAAAALRKMGFSKVYELQGGMMQWRNAHLPEEGGNTHTAASGMTKEQYLRLVASKPKVLVDFYADWCGPCKKLKPNLDAIAAERAGTLEVIRINSDENRELCQSMGIEAIPELRLYEQGKEVWSTTGYVEKKEIEAHLQ</sequence>
<accession>A0ABP8MYR8</accession>
<dbReference type="Pfam" id="PF00581">
    <property type="entry name" value="Rhodanese"/>
    <property type="match status" value="1"/>
</dbReference>
<keyword evidence="6" id="KW-1185">Reference proteome</keyword>
<feature type="signal peptide" evidence="2">
    <location>
        <begin position="1"/>
        <end position="18"/>
    </location>
</feature>
<name>A0ABP8MYR8_9BACT</name>
<keyword evidence="2" id="KW-0732">Signal</keyword>
<dbReference type="PRINTS" id="PR00421">
    <property type="entry name" value="THIOREDOXIN"/>
</dbReference>
<feature type="domain" description="Rhodanese" evidence="3">
    <location>
        <begin position="38"/>
        <end position="128"/>
    </location>
</feature>
<gene>
    <name evidence="5" type="ORF">GCM10023092_26630</name>
</gene>
<dbReference type="InterPro" id="IPR001763">
    <property type="entry name" value="Rhodanese-like_dom"/>
</dbReference>
<comment type="caution">
    <text evidence="5">The sequence shown here is derived from an EMBL/GenBank/DDBJ whole genome shotgun (WGS) entry which is preliminary data.</text>
</comment>
<evidence type="ECO:0000256" key="1">
    <source>
        <dbReference type="ARBA" id="ARBA00023284"/>
    </source>
</evidence>
<dbReference type="CDD" id="cd02947">
    <property type="entry name" value="TRX_family"/>
    <property type="match status" value="1"/>
</dbReference>
<protein>
    <submittedName>
        <fullName evidence="5">Thioredoxin domain-containing protein</fullName>
    </submittedName>
</protein>
<evidence type="ECO:0000313" key="5">
    <source>
        <dbReference type="EMBL" id="GAA4458385.1"/>
    </source>
</evidence>
<proteinExistence type="predicted"/>
<dbReference type="SUPFAM" id="SSF52833">
    <property type="entry name" value="Thioredoxin-like"/>
    <property type="match status" value="1"/>
</dbReference>
<dbReference type="InterPro" id="IPR036873">
    <property type="entry name" value="Rhodanese-like_dom_sf"/>
</dbReference>
<dbReference type="InterPro" id="IPR017937">
    <property type="entry name" value="Thioredoxin_CS"/>
</dbReference>
<dbReference type="Pfam" id="PF00085">
    <property type="entry name" value="Thioredoxin"/>
    <property type="match status" value="1"/>
</dbReference>
<evidence type="ECO:0000313" key="6">
    <source>
        <dbReference type="Proteomes" id="UP001501410"/>
    </source>
</evidence>
<dbReference type="PROSITE" id="PS00194">
    <property type="entry name" value="THIOREDOXIN_1"/>
    <property type="match status" value="1"/>
</dbReference>
<dbReference type="EMBL" id="BAABEZ010000024">
    <property type="protein sequence ID" value="GAA4458385.1"/>
    <property type="molecule type" value="Genomic_DNA"/>
</dbReference>
<feature type="chain" id="PRO_5046534955" evidence="2">
    <location>
        <begin position="19"/>
        <end position="234"/>
    </location>
</feature>
<dbReference type="InterPro" id="IPR013766">
    <property type="entry name" value="Thioredoxin_domain"/>
</dbReference>
<dbReference type="PANTHER" id="PTHR45431">
    <property type="entry name" value="RHODANESE-LIKE DOMAIN-CONTAINING PROTEIN 15, CHLOROPLASTIC"/>
    <property type="match status" value="1"/>
</dbReference>
<dbReference type="PROSITE" id="PS51352">
    <property type="entry name" value="THIOREDOXIN_2"/>
    <property type="match status" value="1"/>
</dbReference>
<dbReference type="PANTHER" id="PTHR45431:SF3">
    <property type="entry name" value="RHODANESE-LIKE DOMAIN-CONTAINING PROTEIN 15, CHLOROPLASTIC"/>
    <property type="match status" value="1"/>
</dbReference>
<dbReference type="InterPro" id="IPR052367">
    <property type="entry name" value="Thiosulfate_ST/Rhodanese-like"/>
</dbReference>
<dbReference type="PROSITE" id="PS50206">
    <property type="entry name" value="RHODANESE_3"/>
    <property type="match status" value="1"/>
</dbReference>
<evidence type="ECO:0000256" key="2">
    <source>
        <dbReference type="SAM" id="SignalP"/>
    </source>
</evidence>
<feature type="domain" description="Thioredoxin" evidence="4">
    <location>
        <begin position="89"/>
        <end position="234"/>
    </location>
</feature>
<reference evidence="6" key="1">
    <citation type="journal article" date="2019" name="Int. J. Syst. Evol. Microbiol.">
        <title>The Global Catalogue of Microorganisms (GCM) 10K type strain sequencing project: providing services to taxonomists for standard genome sequencing and annotation.</title>
        <authorList>
            <consortium name="The Broad Institute Genomics Platform"/>
            <consortium name="The Broad Institute Genome Sequencing Center for Infectious Disease"/>
            <person name="Wu L."/>
            <person name="Ma J."/>
        </authorList>
    </citation>
    <scope>NUCLEOTIDE SEQUENCE [LARGE SCALE GENOMIC DNA]</scope>
    <source>
        <strain evidence="6">JCM 31921</strain>
    </source>
</reference>
<dbReference type="RefSeq" id="WP_344828154.1">
    <property type="nucleotide sequence ID" value="NZ_BAABEZ010000024.1"/>
</dbReference>
<dbReference type="SUPFAM" id="SSF52821">
    <property type="entry name" value="Rhodanese/Cell cycle control phosphatase"/>
    <property type="match status" value="1"/>
</dbReference>
<dbReference type="SMART" id="SM00450">
    <property type="entry name" value="RHOD"/>
    <property type="match status" value="1"/>
</dbReference>
<evidence type="ECO:0000259" key="4">
    <source>
        <dbReference type="PROSITE" id="PS51352"/>
    </source>
</evidence>
<organism evidence="5 6">
    <name type="scientific">Rurimicrobium arvi</name>
    <dbReference type="NCBI Taxonomy" id="2049916"/>
    <lineage>
        <taxon>Bacteria</taxon>
        <taxon>Pseudomonadati</taxon>
        <taxon>Bacteroidota</taxon>
        <taxon>Chitinophagia</taxon>
        <taxon>Chitinophagales</taxon>
        <taxon>Chitinophagaceae</taxon>
        <taxon>Rurimicrobium</taxon>
    </lineage>
</organism>
<evidence type="ECO:0000259" key="3">
    <source>
        <dbReference type="PROSITE" id="PS50206"/>
    </source>
</evidence>
<keyword evidence="1" id="KW-0676">Redox-active center</keyword>
<dbReference type="Gene3D" id="3.40.250.10">
    <property type="entry name" value="Rhodanese-like domain"/>
    <property type="match status" value="1"/>
</dbReference>
<dbReference type="InterPro" id="IPR036249">
    <property type="entry name" value="Thioredoxin-like_sf"/>
</dbReference>
<dbReference type="CDD" id="cd00158">
    <property type="entry name" value="RHOD"/>
    <property type="match status" value="1"/>
</dbReference>